<comment type="caution">
    <text evidence="1">The sequence shown here is derived from an EMBL/GenBank/DDBJ whole genome shotgun (WGS) entry which is preliminary data.</text>
</comment>
<reference evidence="1 2" key="1">
    <citation type="submission" date="2013-09" db="EMBL/GenBank/DDBJ databases">
        <title>Corchorus capsularis genome sequencing.</title>
        <authorList>
            <person name="Alam M."/>
            <person name="Haque M.S."/>
            <person name="Islam M.S."/>
            <person name="Emdad E.M."/>
            <person name="Islam M.M."/>
            <person name="Ahmed B."/>
            <person name="Halim A."/>
            <person name="Hossen Q.M.M."/>
            <person name="Hossain M.Z."/>
            <person name="Ahmed R."/>
            <person name="Khan M.M."/>
            <person name="Islam R."/>
            <person name="Rashid M.M."/>
            <person name="Khan S.A."/>
            <person name="Rahman M.S."/>
            <person name="Alam M."/>
        </authorList>
    </citation>
    <scope>NUCLEOTIDE SEQUENCE [LARGE SCALE GENOMIC DNA]</scope>
    <source>
        <strain evidence="2">cv. CVL-1</strain>
        <tissue evidence="1">Whole seedling</tissue>
    </source>
</reference>
<dbReference type="Proteomes" id="UP000188268">
    <property type="component" value="Unassembled WGS sequence"/>
</dbReference>
<proteinExistence type="predicted"/>
<evidence type="ECO:0000313" key="2">
    <source>
        <dbReference type="Proteomes" id="UP000188268"/>
    </source>
</evidence>
<name>A0A1R3JRP0_COCAP</name>
<dbReference type="EMBL" id="AWWV01007212">
    <property type="protein sequence ID" value="OMO97516.1"/>
    <property type="molecule type" value="Genomic_DNA"/>
</dbReference>
<accession>A0A1R3JRP0</accession>
<dbReference type="Gramene" id="OMO97516">
    <property type="protein sequence ID" value="OMO97516"/>
    <property type="gene ID" value="CCACVL1_04527"/>
</dbReference>
<gene>
    <name evidence="1" type="ORF">CCACVL1_04527</name>
</gene>
<dbReference type="AlphaFoldDB" id="A0A1R3JRP0"/>
<protein>
    <submittedName>
        <fullName evidence="1">Uncharacterized protein</fullName>
    </submittedName>
</protein>
<organism evidence="1 2">
    <name type="scientific">Corchorus capsularis</name>
    <name type="common">Jute</name>
    <dbReference type="NCBI Taxonomy" id="210143"/>
    <lineage>
        <taxon>Eukaryota</taxon>
        <taxon>Viridiplantae</taxon>
        <taxon>Streptophyta</taxon>
        <taxon>Embryophyta</taxon>
        <taxon>Tracheophyta</taxon>
        <taxon>Spermatophyta</taxon>
        <taxon>Magnoliopsida</taxon>
        <taxon>eudicotyledons</taxon>
        <taxon>Gunneridae</taxon>
        <taxon>Pentapetalae</taxon>
        <taxon>rosids</taxon>
        <taxon>malvids</taxon>
        <taxon>Malvales</taxon>
        <taxon>Malvaceae</taxon>
        <taxon>Grewioideae</taxon>
        <taxon>Apeibeae</taxon>
        <taxon>Corchorus</taxon>
    </lineage>
</organism>
<sequence length="38" mass="4485">MTCKSQPEKPCCLTYPYHHRFMQRATTMTTTTTKKEFG</sequence>
<keyword evidence="2" id="KW-1185">Reference proteome</keyword>
<evidence type="ECO:0000313" key="1">
    <source>
        <dbReference type="EMBL" id="OMO97516.1"/>
    </source>
</evidence>